<accession>A0A916JBZ5</accession>
<dbReference type="SUPFAM" id="SSF48208">
    <property type="entry name" value="Six-hairpin glycosidases"/>
    <property type="match status" value="1"/>
</dbReference>
<keyword evidence="1" id="KW-0732">Signal</keyword>
<proteinExistence type="predicted"/>
<keyword evidence="4" id="KW-0456">Lyase</keyword>
<dbReference type="Proteomes" id="UP000680038">
    <property type="component" value="Unassembled WGS sequence"/>
</dbReference>
<organism evidence="4 5">
    <name type="scientific">Dyadobacter helix</name>
    <dbReference type="NCBI Taxonomy" id="2822344"/>
    <lineage>
        <taxon>Bacteria</taxon>
        <taxon>Pseudomonadati</taxon>
        <taxon>Bacteroidota</taxon>
        <taxon>Cytophagia</taxon>
        <taxon>Cytophagales</taxon>
        <taxon>Spirosomataceae</taxon>
        <taxon>Dyadobacter</taxon>
    </lineage>
</organism>
<evidence type="ECO:0000313" key="5">
    <source>
        <dbReference type="Proteomes" id="UP000680038"/>
    </source>
</evidence>
<sequence length="627" mass="70325">MFQIKHRCLFLLPVFICLGSHALSQALSMKKEYAATLLQLSGTLLALQTDEKEPANCGALVCKSCHVLHTRAAEAVYPFAVSYMITGEQRYLKAARNAASWLISQQQPDGSWKETPEEWTGTTTDQLLMLLLAYDAISGELTEHEKTSWNTAMVKAADYLYKVMKPEFASINYVATTTVTLAKAHRLTGTERYLTRARELARRTVSKMDEKGFINGEGGRGVGAKLGIDLGYEMEMSLWGLGLYAKTTGDTLVSNRVRDALKTHLSFIYPDGSMDNSWGIRSNKWTMYGGATSDGCQALFALYADEDQRYASASYKNLLFLRSNILPGGLVGYGPHHARVFETQPCIYPTFTKAKNLAMAYQFEKKDVRPYQPLPTEQWGWIRHFDNLDVVQVRTKNFMATVTGYRYKDQKAGSKSKYMFRPNGGTLSYLWVEGHGALQVSSVTEYSRPEPMSFPEAPGVKCLSPQIAYRDSLGYFTNLFESDARLATATLDNGSFRVQAHGELKNRDWINGGVAYALTYTFADDFVEKKVVLTYHDAFPTVVITEPFVMQPGMKVSLINDRIVTLQGGKKHFVFTTMEGDARIITGRDADHYWTPYPAIRAFPVEIEIAPPKKGFTQTVTYRIALK</sequence>
<dbReference type="Pfam" id="PF25840">
    <property type="entry name" value="Ulvan_lyase_N"/>
    <property type="match status" value="1"/>
</dbReference>
<feature type="signal peptide" evidence="1">
    <location>
        <begin position="1"/>
        <end position="22"/>
    </location>
</feature>
<name>A0A916JBZ5_9BACT</name>
<feature type="domain" description="Broad-specificity ulvan lyase C-terminal" evidence="3">
    <location>
        <begin position="382"/>
        <end position="622"/>
    </location>
</feature>
<feature type="domain" description="Broad-specificity ulvan lyase N-terminal" evidence="2">
    <location>
        <begin position="39"/>
        <end position="366"/>
    </location>
</feature>
<dbReference type="EMBL" id="CAJRAF010000002">
    <property type="protein sequence ID" value="CAG5003116.1"/>
    <property type="molecule type" value="Genomic_DNA"/>
</dbReference>
<protein>
    <submittedName>
        <fullName evidence="4">Broad-specificity ulvan lyase</fullName>
        <ecNumber evidence="4">4.2.2.-</ecNumber>
    </submittedName>
</protein>
<dbReference type="AlphaFoldDB" id="A0A916JBZ5"/>
<dbReference type="InterPro" id="IPR008928">
    <property type="entry name" value="6-hairpin_glycosidase_sf"/>
</dbReference>
<dbReference type="EC" id="4.2.2.-" evidence="4"/>
<keyword evidence="5" id="KW-1185">Reference proteome</keyword>
<dbReference type="Gene3D" id="1.50.10.100">
    <property type="entry name" value="Chondroitin AC/alginate lyase"/>
    <property type="match status" value="1"/>
</dbReference>
<evidence type="ECO:0000259" key="2">
    <source>
        <dbReference type="Pfam" id="PF25840"/>
    </source>
</evidence>
<gene>
    <name evidence="4" type="ORF">DYBT9275_03061</name>
</gene>
<comment type="caution">
    <text evidence="4">The sequence shown here is derived from an EMBL/GenBank/DDBJ whole genome shotgun (WGS) entry which is preliminary data.</text>
</comment>
<feature type="chain" id="PRO_5036826812" evidence="1">
    <location>
        <begin position="23"/>
        <end position="627"/>
    </location>
</feature>
<dbReference type="InterPro" id="IPR008929">
    <property type="entry name" value="Chondroitin_lyas"/>
</dbReference>
<reference evidence="4" key="1">
    <citation type="submission" date="2021-04" db="EMBL/GenBank/DDBJ databases">
        <authorList>
            <person name="Rodrigo-Torres L."/>
            <person name="Arahal R. D."/>
            <person name="Lucena T."/>
        </authorList>
    </citation>
    <scope>NUCLEOTIDE SEQUENCE</scope>
    <source>
        <strain evidence="4">CECT 9275</strain>
    </source>
</reference>
<evidence type="ECO:0000313" key="4">
    <source>
        <dbReference type="EMBL" id="CAG5003116.1"/>
    </source>
</evidence>
<dbReference type="InterPro" id="IPR058908">
    <property type="entry name" value="P29_C"/>
</dbReference>
<evidence type="ECO:0000256" key="1">
    <source>
        <dbReference type="SAM" id="SignalP"/>
    </source>
</evidence>
<dbReference type="Pfam" id="PF25841">
    <property type="entry name" value="Ulvan_lyase_C"/>
    <property type="match status" value="1"/>
</dbReference>
<dbReference type="GO" id="GO:0016829">
    <property type="term" value="F:lyase activity"/>
    <property type="evidence" value="ECO:0007669"/>
    <property type="project" value="UniProtKB-KW"/>
</dbReference>
<dbReference type="GO" id="GO:0005975">
    <property type="term" value="P:carbohydrate metabolic process"/>
    <property type="evidence" value="ECO:0007669"/>
    <property type="project" value="InterPro"/>
</dbReference>
<evidence type="ECO:0000259" key="3">
    <source>
        <dbReference type="Pfam" id="PF25841"/>
    </source>
</evidence>
<dbReference type="InterPro" id="IPR058907">
    <property type="entry name" value="P29_N"/>
</dbReference>